<dbReference type="InterPro" id="IPR029058">
    <property type="entry name" value="AB_hydrolase_fold"/>
</dbReference>
<organism evidence="3 4">
    <name type="scientific">Mycolicibacterium neworleansense</name>
    <dbReference type="NCBI Taxonomy" id="146018"/>
    <lineage>
        <taxon>Bacteria</taxon>
        <taxon>Bacillati</taxon>
        <taxon>Actinomycetota</taxon>
        <taxon>Actinomycetes</taxon>
        <taxon>Mycobacteriales</taxon>
        <taxon>Mycobacteriaceae</taxon>
        <taxon>Mycolicibacterium</taxon>
    </lineage>
</organism>
<dbReference type="SUPFAM" id="SSF53474">
    <property type="entry name" value="alpha/beta-Hydrolases"/>
    <property type="match status" value="1"/>
</dbReference>
<proteinExistence type="predicted"/>
<dbReference type="PANTHER" id="PTHR43329">
    <property type="entry name" value="EPOXIDE HYDROLASE"/>
    <property type="match status" value="1"/>
</dbReference>
<dbReference type="AlphaFoldDB" id="A0A0H5RK74"/>
<dbReference type="Gene3D" id="3.40.50.1820">
    <property type="entry name" value="alpha/beta hydrolase"/>
    <property type="match status" value="1"/>
</dbReference>
<reference evidence="4" key="1">
    <citation type="submission" date="2015-07" db="EMBL/GenBank/DDBJ databases">
        <authorList>
            <person name="Urmite Genomes"/>
        </authorList>
    </citation>
    <scope>NUCLEOTIDE SEQUENCE [LARGE SCALE GENOMIC DNA]</scope>
    <source>
        <strain evidence="4">type strain: ATCC 49404</strain>
    </source>
</reference>
<dbReference type="STRING" id="146018.BN2156_01252"/>
<dbReference type="InterPro" id="IPR000639">
    <property type="entry name" value="Epox_hydrolase-like"/>
</dbReference>
<evidence type="ECO:0000256" key="1">
    <source>
        <dbReference type="ARBA" id="ARBA00022801"/>
    </source>
</evidence>
<accession>A0A0H5RK74</accession>
<dbReference type="GO" id="GO:0016787">
    <property type="term" value="F:hydrolase activity"/>
    <property type="evidence" value="ECO:0007669"/>
    <property type="project" value="UniProtKB-KW"/>
</dbReference>
<dbReference type="EMBL" id="CWKH01000001">
    <property type="protein sequence ID" value="CRZ14403.1"/>
    <property type="molecule type" value="Genomic_DNA"/>
</dbReference>
<dbReference type="InterPro" id="IPR000073">
    <property type="entry name" value="AB_hydrolase_1"/>
</dbReference>
<sequence>MMQGMDQYRRGELVFDVIDDGPADGPVVVLLHGFPQQNSSWEPIISLLTAEGFRCLAPNQRGYSAGARPLRRRDYRATELVKDTLALIDASGSDRVHLVGHDWGAAVAWGLASYAPERLASLSALSVPHPIAFLRSMLTSRQGLYSWYMYVNQFPWLAERLMLGRDGSGKSMAKALIRSGLPQEAAARDVRSMAEAGALTAALNWYRAMPMSRPRSRSRSRAGAAQKVTVPTLYVWSDRDIAITAKPARDTANYVSGPYRFETMHGASHWLPEEKPAEVARMLLEWFAAHPI</sequence>
<evidence type="ECO:0000313" key="4">
    <source>
        <dbReference type="Proteomes" id="UP000199147"/>
    </source>
</evidence>
<dbReference type="Proteomes" id="UP000199147">
    <property type="component" value="Unassembled WGS sequence"/>
</dbReference>
<name>A0A0H5RK74_9MYCO</name>
<dbReference type="PRINTS" id="PR00412">
    <property type="entry name" value="EPOXHYDRLASE"/>
</dbReference>
<keyword evidence="1 3" id="KW-0378">Hydrolase</keyword>
<dbReference type="Pfam" id="PF00561">
    <property type="entry name" value="Abhydrolase_1"/>
    <property type="match status" value="1"/>
</dbReference>
<protein>
    <submittedName>
        <fullName evidence="3">Alpha/beta hydrolase</fullName>
    </submittedName>
</protein>
<evidence type="ECO:0000313" key="3">
    <source>
        <dbReference type="EMBL" id="CRZ14403.1"/>
    </source>
</evidence>
<feature type="domain" description="AB hydrolase-1" evidence="2">
    <location>
        <begin position="26"/>
        <end position="276"/>
    </location>
</feature>
<keyword evidence="4" id="KW-1185">Reference proteome</keyword>
<evidence type="ECO:0000259" key="2">
    <source>
        <dbReference type="Pfam" id="PF00561"/>
    </source>
</evidence>
<gene>
    <name evidence="3" type="ORF">BN2156_01252</name>
</gene>